<evidence type="ECO:0000256" key="3">
    <source>
        <dbReference type="ARBA" id="ARBA00023002"/>
    </source>
</evidence>
<proteinExistence type="predicted"/>
<sequence length="494" mass="56455">MAIRSGIDYINGLRDGREVWIGGERVKDVTTHPALKHGVESIANLYDMQHDPKYRDILTYESPVTGERVGMSFLAPKSVEDLIRRRNACRLWADATHGMMGRSPDFLNTTLMVLASYPEYFNQCDPRFGQNIVEYYQYVRENDLSLTHAIVDPQIDRSKQPHEQADPYTYLGVVRETSDGLILRGAKMLATLAPYTDEVIVYPFPNLRKGDEKYAAAFAIPLNTSGLKIICREPLDLSRGLIDHPLGGRFDEMDAVLIFDDVLVPWERVFLKGNVDLSTRMQIALHLPTFTAHQTSIRALAKTDFLLGIAFLIAEYIDIKDFLHVQEKLGEMITMRETINACIRASESDAVYLKNGLIRPSDQALQAVRIWFPKFYPRMIEILQLIGAGGLMMTPSQHDLTGIMSEDIKKYYRGAHVSAEDRIGLFKLAWDLVGDGFGSRQLLYERYYAGDPVRLTARSYLTYDREPYMDIVRDFLDETRQLQYRRESNLRAAK</sequence>
<evidence type="ECO:0000259" key="5">
    <source>
        <dbReference type="Pfam" id="PF03241"/>
    </source>
</evidence>
<dbReference type="RefSeq" id="WP_127610799.1">
    <property type="nucleotide sequence ID" value="NZ_JARTHJ010000037.1"/>
</dbReference>
<evidence type="ECO:0000256" key="4">
    <source>
        <dbReference type="PIRSR" id="PIRSR000331-2"/>
    </source>
</evidence>
<evidence type="ECO:0000256" key="1">
    <source>
        <dbReference type="ARBA" id="ARBA00022630"/>
    </source>
</evidence>
<feature type="domain" description="HpaB/PvcC/4-BUDH N-terminal" evidence="6">
    <location>
        <begin position="6"/>
        <end position="271"/>
    </location>
</feature>
<keyword evidence="3 7" id="KW-0560">Oxidoreductase</keyword>
<dbReference type="Proteomes" id="UP000450917">
    <property type="component" value="Unassembled WGS sequence"/>
</dbReference>
<organism evidence="7 8">
    <name type="scientific">Paenibacillus validus</name>
    <dbReference type="NCBI Taxonomy" id="44253"/>
    <lineage>
        <taxon>Bacteria</taxon>
        <taxon>Bacillati</taxon>
        <taxon>Bacillota</taxon>
        <taxon>Bacilli</taxon>
        <taxon>Bacillales</taxon>
        <taxon>Paenibacillaceae</taxon>
        <taxon>Paenibacillus</taxon>
    </lineage>
</organism>
<keyword evidence="2 4" id="KW-0274">FAD</keyword>
<evidence type="ECO:0000256" key="2">
    <source>
        <dbReference type="ARBA" id="ARBA00022827"/>
    </source>
</evidence>
<dbReference type="InterPro" id="IPR012687">
    <property type="entry name" value="HpaB_Deino-type"/>
</dbReference>
<evidence type="ECO:0000259" key="6">
    <source>
        <dbReference type="Pfam" id="PF11794"/>
    </source>
</evidence>
<dbReference type="InterPro" id="IPR046373">
    <property type="entry name" value="Acyl-CoA_Oxase/DH_mid-dom_sf"/>
</dbReference>
<dbReference type="PANTHER" id="PTHR36117">
    <property type="entry name" value="4-HYDROXYPHENYLACETATE 3-MONOOXYGENASE-RELATED"/>
    <property type="match status" value="1"/>
</dbReference>
<protein>
    <submittedName>
        <fullName evidence="7">4-hydroxyphenylacetate 3-monooxygenase, oxygenase component</fullName>
        <ecNumber evidence="7">1.14.14.9</ecNumber>
    </submittedName>
</protein>
<dbReference type="SUPFAM" id="SSF47203">
    <property type="entry name" value="Acyl-CoA dehydrogenase C-terminal domain-like"/>
    <property type="match status" value="1"/>
</dbReference>
<name>A0A7X2Z7P2_9BACL</name>
<dbReference type="Gene3D" id="1.10.3140.10">
    <property type="entry name" value="4-hydroxybutyryl-coa dehydratase, domain 1"/>
    <property type="match status" value="1"/>
</dbReference>
<dbReference type="InterPro" id="IPR024674">
    <property type="entry name" value="HpaB/PvcC/4-BUDH_N"/>
</dbReference>
<comment type="caution">
    <text evidence="7">The sequence shown here is derived from an EMBL/GenBank/DDBJ whole genome shotgun (WGS) entry which is preliminary data.</text>
</comment>
<keyword evidence="7" id="KW-0503">Monooxygenase</keyword>
<feature type="binding site" evidence="4">
    <location>
        <begin position="451"/>
        <end position="454"/>
    </location>
    <ligand>
        <name>FAD</name>
        <dbReference type="ChEBI" id="CHEBI:57692"/>
    </ligand>
</feature>
<dbReference type="GO" id="GO:0052881">
    <property type="term" value="F:4-hydroxyphenylacetate 3-monooxygenase activity"/>
    <property type="evidence" value="ECO:0007669"/>
    <property type="project" value="UniProtKB-EC"/>
</dbReference>
<dbReference type="GO" id="GO:0016627">
    <property type="term" value="F:oxidoreductase activity, acting on the CH-CH group of donors"/>
    <property type="evidence" value="ECO:0007669"/>
    <property type="project" value="InterPro"/>
</dbReference>
<dbReference type="InterPro" id="IPR024719">
    <property type="entry name" value="HpaB/PvcC/4-BUDH_C"/>
</dbReference>
<keyword evidence="8" id="KW-1185">Reference proteome</keyword>
<dbReference type="Gene3D" id="2.40.110.10">
    <property type="entry name" value="Butyryl-CoA Dehydrogenase, subunit A, domain 2"/>
    <property type="match status" value="1"/>
</dbReference>
<dbReference type="GO" id="GO:0010124">
    <property type="term" value="P:phenylacetate catabolic process"/>
    <property type="evidence" value="ECO:0007669"/>
    <property type="project" value="InterPro"/>
</dbReference>
<dbReference type="PIRSF" id="PIRSF000331">
    <property type="entry name" value="HpaA_HpaB"/>
    <property type="match status" value="1"/>
</dbReference>
<dbReference type="Pfam" id="PF11794">
    <property type="entry name" value="HpaB_N"/>
    <property type="match status" value="1"/>
</dbReference>
<feature type="binding site" evidence="4">
    <location>
        <begin position="148"/>
        <end position="150"/>
    </location>
    <ligand>
        <name>FAD</name>
        <dbReference type="ChEBI" id="CHEBI:57692"/>
    </ligand>
</feature>
<dbReference type="InterPro" id="IPR004925">
    <property type="entry name" value="HpaB/PvcC/4-BUDH"/>
</dbReference>
<dbReference type="EC" id="1.14.14.9" evidence="7"/>
<feature type="domain" description="HpaB/PvcC/4-BUDH C-terminal" evidence="5">
    <location>
        <begin position="290"/>
        <end position="477"/>
    </location>
</feature>
<dbReference type="Pfam" id="PF03241">
    <property type="entry name" value="HpaB"/>
    <property type="match status" value="1"/>
</dbReference>
<dbReference type="PANTHER" id="PTHR36117:SF3">
    <property type="entry name" value="4-HYDROXYPHENYLACETATE 3-MONOOXYGENASE-RELATED"/>
    <property type="match status" value="1"/>
</dbReference>
<dbReference type="InterPro" id="IPR036250">
    <property type="entry name" value="AcylCo_DH-like_C"/>
</dbReference>
<evidence type="ECO:0000313" key="7">
    <source>
        <dbReference type="EMBL" id="MUG69869.1"/>
    </source>
</evidence>
<keyword evidence="1" id="KW-0285">Flavoprotein</keyword>
<dbReference type="AlphaFoldDB" id="A0A7X2Z7P2"/>
<accession>A0A7X2Z7P2</accession>
<dbReference type="SUPFAM" id="SSF56645">
    <property type="entry name" value="Acyl-CoA dehydrogenase NM domain-like"/>
    <property type="match status" value="1"/>
</dbReference>
<dbReference type="NCBIfam" id="TIGR02309">
    <property type="entry name" value="HpaB-1"/>
    <property type="match status" value="1"/>
</dbReference>
<reference evidence="7 8" key="1">
    <citation type="submission" date="2019-11" db="EMBL/GenBank/DDBJ databases">
        <title>Draft genome sequences of five Paenibacillus species of dairy origin.</title>
        <authorList>
            <person name="Olajide A.M."/>
            <person name="Chen S."/>
            <person name="Lapointe G."/>
        </authorList>
    </citation>
    <scope>NUCLEOTIDE SEQUENCE [LARGE SCALE GENOMIC DNA]</scope>
    <source>
        <strain evidence="7 8">2CS3</strain>
    </source>
</reference>
<evidence type="ECO:0000313" key="8">
    <source>
        <dbReference type="Proteomes" id="UP000450917"/>
    </source>
</evidence>
<dbReference type="EMBL" id="WNZX01000002">
    <property type="protein sequence ID" value="MUG69869.1"/>
    <property type="molecule type" value="Genomic_DNA"/>
</dbReference>
<feature type="binding site" evidence="4">
    <location>
        <begin position="154"/>
        <end position="157"/>
    </location>
    <ligand>
        <name>FAD</name>
        <dbReference type="ChEBI" id="CHEBI:57692"/>
    </ligand>
</feature>
<feature type="binding site" evidence="4">
    <location>
        <position position="191"/>
    </location>
    <ligand>
        <name>FAD</name>
        <dbReference type="ChEBI" id="CHEBI:57692"/>
    </ligand>
</feature>
<dbReference type="GO" id="GO:0050660">
    <property type="term" value="F:flavin adenine dinucleotide binding"/>
    <property type="evidence" value="ECO:0007669"/>
    <property type="project" value="InterPro"/>
</dbReference>
<dbReference type="InterPro" id="IPR009100">
    <property type="entry name" value="AcylCoA_DH/oxidase_NM_dom_sf"/>
</dbReference>
<dbReference type="Gene3D" id="1.20.140.10">
    <property type="entry name" value="Butyryl-CoA Dehydrogenase, subunit A, domain 3"/>
    <property type="match status" value="1"/>
</dbReference>
<gene>
    <name evidence="7" type="primary">hpaB</name>
    <name evidence="7" type="ORF">GNP93_04160</name>
</gene>